<dbReference type="Proteomes" id="UP000311919">
    <property type="component" value="Unassembled WGS sequence"/>
</dbReference>
<keyword evidence="10" id="KW-1185">Reference proteome</keyword>
<keyword evidence="5" id="KW-0677">Repeat</keyword>
<dbReference type="InterPro" id="IPR001680">
    <property type="entry name" value="WD40_rpt"/>
</dbReference>
<dbReference type="GO" id="GO:0030488">
    <property type="term" value="P:tRNA methylation"/>
    <property type="evidence" value="ECO:0007669"/>
    <property type="project" value="TreeGrafter"/>
</dbReference>
<evidence type="ECO:0000256" key="4">
    <source>
        <dbReference type="ARBA" id="ARBA00022694"/>
    </source>
</evidence>
<name>A0A4Z2DN91_SCHJA</name>
<dbReference type="EMBL" id="SKCS01000084">
    <property type="protein sequence ID" value="TNN17919.1"/>
    <property type="molecule type" value="Genomic_DNA"/>
</dbReference>
<evidence type="ECO:0000256" key="7">
    <source>
        <dbReference type="ARBA" id="ARBA00040154"/>
    </source>
</evidence>
<dbReference type="GO" id="GO:0005737">
    <property type="term" value="C:cytoplasm"/>
    <property type="evidence" value="ECO:0007669"/>
    <property type="project" value="UniProtKB-SubCell"/>
</dbReference>
<dbReference type="InterPro" id="IPR036322">
    <property type="entry name" value="WD40_repeat_dom_sf"/>
</dbReference>
<feature type="non-terminal residue" evidence="9">
    <location>
        <position position="1"/>
    </location>
</feature>
<organism evidence="9 10">
    <name type="scientific">Schistosoma japonicum</name>
    <name type="common">Blood fluke</name>
    <dbReference type="NCBI Taxonomy" id="6182"/>
    <lineage>
        <taxon>Eukaryota</taxon>
        <taxon>Metazoa</taxon>
        <taxon>Spiralia</taxon>
        <taxon>Lophotrochozoa</taxon>
        <taxon>Platyhelminthes</taxon>
        <taxon>Trematoda</taxon>
        <taxon>Digenea</taxon>
        <taxon>Strigeidida</taxon>
        <taxon>Schistosomatoidea</taxon>
        <taxon>Schistosomatidae</taxon>
        <taxon>Schistosoma</taxon>
    </lineage>
</organism>
<evidence type="ECO:0000256" key="6">
    <source>
        <dbReference type="ARBA" id="ARBA00038255"/>
    </source>
</evidence>
<dbReference type="AlphaFoldDB" id="A0A4Z2DN91"/>
<evidence type="ECO:0000256" key="3">
    <source>
        <dbReference type="ARBA" id="ARBA00022574"/>
    </source>
</evidence>
<reference evidence="9 10" key="1">
    <citation type="submission" date="2019-03" db="EMBL/GenBank/DDBJ databases">
        <title>An improved genome assembly of the fluke Schistosoma japonicum.</title>
        <authorList>
            <person name="Hu W."/>
            <person name="Luo F."/>
            <person name="Yin M."/>
            <person name="Mo X."/>
            <person name="Sun C."/>
            <person name="Wu Q."/>
            <person name="Zhu B."/>
            <person name="Xiang M."/>
            <person name="Wang J."/>
            <person name="Wang Y."/>
            <person name="Zhang T."/>
            <person name="Xu B."/>
            <person name="Zheng H."/>
            <person name="Feng Z."/>
        </authorList>
    </citation>
    <scope>NUCLEOTIDE SEQUENCE [LARGE SCALE GENOMIC DNA]</scope>
    <source>
        <strain evidence="9">HuSjv2</strain>
        <tissue evidence="9">Worms</tissue>
    </source>
</reference>
<comment type="caution">
    <text evidence="9">The sequence shown here is derived from an EMBL/GenBank/DDBJ whole genome shotgun (WGS) entry which is preliminary data.</text>
</comment>
<evidence type="ECO:0000256" key="2">
    <source>
        <dbReference type="ARBA" id="ARBA00022490"/>
    </source>
</evidence>
<gene>
    <name evidence="9" type="ORF">EWB00_010638</name>
</gene>
<keyword evidence="2" id="KW-0963">Cytoplasm</keyword>
<proteinExistence type="inferred from homology"/>
<dbReference type="PANTHER" id="PTHR14344">
    <property type="entry name" value="WD REPEAT PROTEIN"/>
    <property type="match status" value="1"/>
</dbReference>
<dbReference type="Gene3D" id="2.130.10.10">
    <property type="entry name" value="YVTN repeat-like/Quinoprotein amine dehydrogenase"/>
    <property type="match status" value="1"/>
</dbReference>
<feature type="region of interest" description="Disordered" evidence="8">
    <location>
        <begin position="992"/>
        <end position="1011"/>
    </location>
</feature>
<evidence type="ECO:0000256" key="5">
    <source>
        <dbReference type="ARBA" id="ARBA00022737"/>
    </source>
</evidence>
<evidence type="ECO:0000313" key="9">
    <source>
        <dbReference type="EMBL" id="TNN17919.1"/>
    </source>
</evidence>
<comment type="subcellular location">
    <subcellularLocation>
        <location evidence="1">Cytoplasm</location>
    </subcellularLocation>
</comment>
<evidence type="ECO:0000256" key="1">
    <source>
        <dbReference type="ARBA" id="ARBA00004496"/>
    </source>
</evidence>
<dbReference type="SMART" id="SM00320">
    <property type="entry name" value="WD40"/>
    <property type="match status" value="4"/>
</dbReference>
<dbReference type="STRING" id="6182.A0A4Z2DN91"/>
<dbReference type="PANTHER" id="PTHR14344:SF3">
    <property type="entry name" value="WD REPEAT-CONTAINING PROTEIN 6"/>
    <property type="match status" value="1"/>
</dbReference>
<dbReference type="InterPro" id="IPR015943">
    <property type="entry name" value="WD40/YVTN_repeat-like_dom_sf"/>
</dbReference>
<evidence type="ECO:0000256" key="8">
    <source>
        <dbReference type="SAM" id="MobiDB-lite"/>
    </source>
</evidence>
<accession>A0A4Z2DN91</accession>
<dbReference type="SUPFAM" id="SSF50978">
    <property type="entry name" value="WD40 repeat-like"/>
    <property type="match status" value="1"/>
</dbReference>
<sequence>VLYILGFGYYKEMTYTNLETVWQHSAITSLSFLSKRLLAVGCGNILSIYDLHKKSVLCKYVFKPFVIIHVIETIPDLKHNCYILCVCGNRFINVMRFYLPSSSLLSIFGDYHCDNVIHCTTYPNELSLYVQALFSHGLFKVIKLSRDTNRNNGNIDCISVQLETSVCYAGHIFRYSSSTASLYSSFDKTLVFCGSTFGNICMYTIPNSNLSQSLIVPSLCLCSQKGVIFSIDFCCLASDDSSFTRSFRLASCAEDRSIAIWSTSSKSDRDISDSNHWTLMYNLKAGSFFDGGVIFESRIWCVRVGDWGIIATGEDCRVVYYHWDKIAQPTVMRNIHRGQSVWCCCVWSENTEDCESILLATGGNDGAICVRELKTHHDHCSKLKCVVLPCHALPTNNTAKLKTECSSCQQVSVNFKEKDFARVLFFGSNGRLFYITNLGLIYTYFDTNDPIVRQVCPNVHRLFEDKCTILQSAKSSTKPNIFTTSFLSGYMTCSTNSNRSYVVVGNISGHLLLIKLLKDSPFMEWLDIININDKIMKIIWIHSSYLITGLPNGNSLIISLSKVESTISFGKKFTIIQSSNSSTNMKWLNAASELIPVCDNSTESNDENILLTGTRDGGIYSYVVSFLTNSKQVYTPVWLSKSCHKRGGCTSILVVKSEPNCNILSCGRTYGEVKYWCVQSNGSLSLLGTVLRSDHLTWIERLYRSNDNEIYALGFQSKFFKAISLNHKCIQTANQLDWSFICPIRQDGCFVIDCNGGNHYWDWFLPSTLKTDKLDSSVDYRCGYDFGVNIVDDETVDNKRNFSTPIFASINRGKVVIQSDLHSCLLSCKVKQCNFEPIYLNSFLHGQTINTCLLLNKCDIFSCQDYYKGNSNNQQIELYCLTGGEDTLISSLELSLPLTTSAATVNEPISSFPQHHRGHISSIRCMNLPYIFTDCISSIQETISKRYMLTAGGRGQICLWQLVSSSNNLEVVTGFLGSKKIRHDEYYRVDDTSDDNDNGAVEQSCGDNDIGNTKHSRNVVVSSDIRVMAMTCVQIPRQEDQPNDNILVISGCSDGYVHSMTLFQHFILHDLFGCLSHNLLMLSTINF</sequence>
<comment type="similarity">
    <text evidence="6">Belongs to the WD repeat WDR6 family.</text>
</comment>
<dbReference type="InterPro" id="IPR051973">
    <property type="entry name" value="tRNA_Anticodon_Mtase-Reg"/>
</dbReference>
<keyword evidence="4" id="KW-0819">tRNA processing</keyword>
<dbReference type="OrthoDB" id="5594999at2759"/>
<evidence type="ECO:0000313" key="10">
    <source>
        <dbReference type="Proteomes" id="UP000311919"/>
    </source>
</evidence>
<keyword evidence="3" id="KW-0853">WD repeat</keyword>
<dbReference type="SUPFAM" id="SSF101908">
    <property type="entry name" value="Putative isomerase YbhE"/>
    <property type="match status" value="1"/>
</dbReference>
<protein>
    <recommendedName>
        <fullName evidence="7">tRNA (34-2'-O)-methyltransferase regulator WDR6</fullName>
    </recommendedName>
</protein>